<evidence type="ECO:0000313" key="2">
    <source>
        <dbReference type="EMBL" id="CDQ38570.1"/>
    </source>
</evidence>
<dbReference type="Proteomes" id="UP000028875">
    <property type="component" value="Unassembled WGS sequence"/>
</dbReference>
<feature type="domain" description="FAD dependent oxidoreductase" evidence="1">
    <location>
        <begin position="27"/>
        <end position="382"/>
    </location>
</feature>
<dbReference type="AlphaFoldDB" id="A0A024Q8P8"/>
<keyword evidence="3" id="KW-1185">Reference proteome</keyword>
<accession>A0A024Q8P8</accession>
<dbReference type="EMBL" id="CCDP010000001">
    <property type="protein sequence ID" value="CDQ38570.1"/>
    <property type="molecule type" value="Genomic_DNA"/>
</dbReference>
<dbReference type="eggNOG" id="COG0665">
    <property type="taxonomic scope" value="Bacteria"/>
</dbReference>
<dbReference type="RefSeq" id="WP_051739013.1">
    <property type="nucleotide sequence ID" value="NZ_BNER01000001.1"/>
</dbReference>
<dbReference type="PANTHER" id="PTHR13847">
    <property type="entry name" value="SARCOSINE DEHYDROGENASE-RELATED"/>
    <property type="match status" value="1"/>
</dbReference>
<reference evidence="3" key="2">
    <citation type="submission" date="2014-05" db="EMBL/GenBank/DDBJ databases">
        <title>Draft genome sequence of Virgibacillus massiliensis Vm-5.</title>
        <authorList>
            <person name="Khelaifia S."/>
            <person name="Croce O."/>
            <person name="Lagier J.C."/>
            <person name="Raoult D."/>
        </authorList>
    </citation>
    <scope>NUCLEOTIDE SEQUENCE [LARGE SCALE GENOMIC DNA]</scope>
    <source>
        <strain evidence="3">Vm-5</strain>
    </source>
</reference>
<evidence type="ECO:0000259" key="1">
    <source>
        <dbReference type="Pfam" id="PF01266"/>
    </source>
</evidence>
<comment type="caution">
    <text evidence="2">The sequence shown here is derived from an EMBL/GenBank/DDBJ whole genome shotgun (WGS) entry which is preliminary data.</text>
</comment>
<dbReference type="PANTHER" id="PTHR13847:SF281">
    <property type="entry name" value="FAD DEPENDENT OXIDOREDUCTASE DOMAIN-CONTAINING PROTEIN"/>
    <property type="match status" value="1"/>
</dbReference>
<dbReference type="Pfam" id="PF01266">
    <property type="entry name" value="DAO"/>
    <property type="match status" value="1"/>
</dbReference>
<dbReference type="GO" id="GO:0005737">
    <property type="term" value="C:cytoplasm"/>
    <property type="evidence" value="ECO:0007669"/>
    <property type="project" value="TreeGrafter"/>
</dbReference>
<dbReference type="Gene3D" id="3.30.9.10">
    <property type="entry name" value="D-Amino Acid Oxidase, subunit A, domain 2"/>
    <property type="match status" value="1"/>
</dbReference>
<reference evidence="2 3" key="1">
    <citation type="submission" date="2014-03" db="EMBL/GenBank/DDBJ databases">
        <authorList>
            <person name="Urmite Genomes U."/>
        </authorList>
    </citation>
    <scope>NUCLEOTIDE SEQUENCE [LARGE SCALE GENOMIC DNA]</scope>
    <source>
        <strain evidence="2 3">Vm-5</strain>
    </source>
</reference>
<dbReference type="InterPro" id="IPR036188">
    <property type="entry name" value="FAD/NAD-bd_sf"/>
</dbReference>
<evidence type="ECO:0000313" key="3">
    <source>
        <dbReference type="Proteomes" id="UP000028875"/>
    </source>
</evidence>
<dbReference type="SUPFAM" id="SSF51905">
    <property type="entry name" value="FAD/NAD(P)-binding domain"/>
    <property type="match status" value="1"/>
</dbReference>
<protein>
    <submittedName>
        <fullName evidence="2">Gamma-glutamylputrescine oxidoreductase</fullName>
    </submittedName>
</protein>
<dbReference type="STRING" id="1462526.BN990_00841"/>
<proteinExistence type="predicted"/>
<dbReference type="OrthoDB" id="571248at2"/>
<sequence>MDLLSMWEGTANNSMNRSLLEGEECCDVVIIGGGFTGLSTAYHLQEKQCSTIVLEQGKVGCGASGRNGGEVLTGYLGSMEYWTEKKGLHAAKKMWQLSLDSIDLIENIINKHDISCDFKRNGDFLAAYKPSHLESMKKDQEFMASKLNYYGIDIVEKNEIKNELETSFYSGGRVDYKSAHFHPLNYTLGLAKAAEKLGAKIYERSEATGVKRNSKNKFIVRTDKGKVIADNLVIATNAYSGDLNKIVKKSVVPVESIMIATESLPEDVVEALIKNNRAVSDTKNLLYYFRRTGDNRLAFGGSGRASSKRDQNRIYENLLEGMLSVFPQLKGTRIEYRWGGKVGFTQNMLPCIGQLKDGAHFAFGYGGHGAAMASLLGKTMAEDILEEGDPDNPLRIKKLRSIPFHNQHSKAVGVMKFYKQFQDRFFG</sequence>
<gene>
    <name evidence="2" type="primary">puuB_1</name>
    <name evidence="2" type="ORF">BN990_00841</name>
</gene>
<organism evidence="2 3">
    <name type="scientific">Virgibacillus massiliensis</name>
    <dbReference type="NCBI Taxonomy" id="1462526"/>
    <lineage>
        <taxon>Bacteria</taxon>
        <taxon>Bacillati</taxon>
        <taxon>Bacillota</taxon>
        <taxon>Bacilli</taxon>
        <taxon>Bacillales</taxon>
        <taxon>Bacillaceae</taxon>
        <taxon>Virgibacillus</taxon>
    </lineage>
</organism>
<dbReference type="InterPro" id="IPR006076">
    <property type="entry name" value="FAD-dep_OxRdtase"/>
</dbReference>
<dbReference type="Gene3D" id="3.50.50.60">
    <property type="entry name" value="FAD/NAD(P)-binding domain"/>
    <property type="match status" value="1"/>
</dbReference>
<name>A0A024Q8P8_9BACI</name>